<evidence type="ECO:0000256" key="1">
    <source>
        <dbReference type="SAM" id="Phobius"/>
    </source>
</evidence>
<protein>
    <submittedName>
        <fullName evidence="2">Uncharacterized protein</fullName>
    </submittedName>
</protein>
<accession>A0ABT8QT46</accession>
<evidence type="ECO:0000313" key="3">
    <source>
        <dbReference type="Proteomes" id="UP001176021"/>
    </source>
</evidence>
<gene>
    <name evidence="2" type="ORF">M8H41_12940</name>
</gene>
<comment type="caution">
    <text evidence="2">The sequence shown here is derived from an EMBL/GenBank/DDBJ whole genome shotgun (WGS) entry which is preliminary data.</text>
</comment>
<dbReference type="RefSeq" id="WP_252470477.1">
    <property type="nucleotide sequence ID" value="NZ_JAMHFY010000016.1"/>
</dbReference>
<evidence type="ECO:0000313" key="2">
    <source>
        <dbReference type="EMBL" id="MDO0823754.1"/>
    </source>
</evidence>
<keyword evidence="1" id="KW-0472">Membrane</keyword>
<keyword evidence="3" id="KW-1185">Reference proteome</keyword>
<reference evidence="2" key="1">
    <citation type="submission" date="2022-05" db="EMBL/GenBank/DDBJ databases">
        <title>Expanded diversity of anoxic marine methylotrophy in a Black Sea sulfate reducing microorganism.</title>
        <authorList>
            <person name="Fischer P.Q."/>
            <person name="Stams A.J.M."/>
            <person name="Villanueva L."/>
            <person name="Sousa D.Z."/>
        </authorList>
    </citation>
    <scope>NUCLEOTIDE SEQUENCE</scope>
    <source>
        <strain evidence="2">P130</strain>
    </source>
</reference>
<sequence length="57" mass="6201">MFLGQFLSPVILDAAGVILGNETIRFTYQFTGVVIAAISIGWLANTMLSRQPVRSES</sequence>
<organism evidence="2 3">
    <name type="scientific">Desulfosporosinus nitroreducens</name>
    <dbReference type="NCBI Taxonomy" id="2018668"/>
    <lineage>
        <taxon>Bacteria</taxon>
        <taxon>Bacillati</taxon>
        <taxon>Bacillota</taxon>
        <taxon>Clostridia</taxon>
        <taxon>Eubacteriales</taxon>
        <taxon>Desulfitobacteriaceae</taxon>
        <taxon>Desulfosporosinus</taxon>
    </lineage>
</organism>
<dbReference type="EMBL" id="JAMJEV010000010">
    <property type="protein sequence ID" value="MDO0823754.1"/>
    <property type="molecule type" value="Genomic_DNA"/>
</dbReference>
<name>A0ABT8QT46_9FIRM</name>
<dbReference type="Proteomes" id="UP001176021">
    <property type="component" value="Unassembled WGS sequence"/>
</dbReference>
<proteinExistence type="predicted"/>
<keyword evidence="1" id="KW-0812">Transmembrane</keyword>
<keyword evidence="1" id="KW-1133">Transmembrane helix</keyword>
<feature type="transmembrane region" description="Helical" evidence="1">
    <location>
        <begin position="30"/>
        <end position="48"/>
    </location>
</feature>